<evidence type="ECO:0000313" key="7">
    <source>
        <dbReference type="EMBL" id="KRX03809.1"/>
    </source>
</evidence>
<organism evidence="7 8">
    <name type="scientific">Pseudocohnilembus persalinus</name>
    <name type="common">Ciliate</name>
    <dbReference type="NCBI Taxonomy" id="266149"/>
    <lineage>
        <taxon>Eukaryota</taxon>
        <taxon>Sar</taxon>
        <taxon>Alveolata</taxon>
        <taxon>Ciliophora</taxon>
        <taxon>Intramacronucleata</taxon>
        <taxon>Oligohymenophorea</taxon>
        <taxon>Scuticociliatia</taxon>
        <taxon>Philasterida</taxon>
        <taxon>Pseudocohnilembidae</taxon>
        <taxon>Pseudocohnilembus</taxon>
    </lineage>
</organism>
<keyword evidence="3" id="KW-0206">Cytoskeleton</keyword>
<keyword evidence="8" id="KW-1185">Reference proteome</keyword>
<evidence type="ECO:0000256" key="4">
    <source>
        <dbReference type="ARBA" id="ARBA00035656"/>
    </source>
</evidence>
<evidence type="ECO:0000256" key="2">
    <source>
        <dbReference type="ARBA" id="ARBA00022490"/>
    </source>
</evidence>
<dbReference type="Proteomes" id="UP000054937">
    <property type="component" value="Unassembled WGS sequence"/>
</dbReference>
<dbReference type="InParanoid" id="A0A0V0QNY1"/>
<dbReference type="OrthoDB" id="284540at2759"/>
<comment type="caution">
    <text evidence="7">The sequence shown here is derived from an EMBL/GenBank/DDBJ whole genome shotgun (WGS) entry which is preliminary data.</text>
</comment>
<dbReference type="PANTHER" id="PTHR31144:SF1">
    <property type="entry name" value="UPF0602 PROTEIN C4ORF47"/>
    <property type="match status" value="1"/>
</dbReference>
<dbReference type="PANTHER" id="PTHR31144">
    <property type="entry name" value="UPF0602 PROTEIN C4ORF47"/>
    <property type="match status" value="1"/>
</dbReference>
<dbReference type="InterPro" id="IPR029358">
    <property type="entry name" value="CFAP96"/>
</dbReference>
<dbReference type="GO" id="GO:0005881">
    <property type="term" value="C:cytoplasmic microtubule"/>
    <property type="evidence" value="ECO:0007669"/>
    <property type="project" value="TreeGrafter"/>
</dbReference>
<feature type="region of interest" description="Disordered" evidence="6">
    <location>
        <begin position="236"/>
        <end position="256"/>
    </location>
</feature>
<comment type="similarity">
    <text evidence="4">Belongs to the CFAP96 family.</text>
</comment>
<evidence type="ECO:0000256" key="1">
    <source>
        <dbReference type="ARBA" id="ARBA00004300"/>
    </source>
</evidence>
<keyword evidence="2" id="KW-0963">Cytoplasm</keyword>
<dbReference type="Pfam" id="PF15239">
    <property type="entry name" value="CFAP96-like"/>
    <property type="match status" value="1"/>
</dbReference>
<accession>A0A0V0QNY1</accession>
<dbReference type="GO" id="GO:0005813">
    <property type="term" value="C:centrosome"/>
    <property type="evidence" value="ECO:0007669"/>
    <property type="project" value="UniProtKB-SubCell"/>
</dbReference>
<comment type="subcellular location">
    <subcellularLocation>
        <location evidence="1">Cytoplasm</location>
        <location evidence="1">Cytoskeleton</location>
        <location evidence="1">Microtubule organizing center</location>
        <location evidence="1">Centrosome</location>
    </subcellularLocation>
</comment>
<evidence type="ECO:0000313" key="8">
    <source>
        <dbReference type="Proteomes" id="UP000054937"/>
    </source>
</evidence>
<dbReference type="AlphaFoldDB" id="A0A0V0QNY1"/>
<sequence>MENKLQSQENMTIKEKIQYFNLHKNQLPLQDKIQLIIDEAIQKANQEHKSNYWVDIKQRYNYQNARYIDLKNKVAWQKLFTPLNKKKKPIFSNASKNIQGAAEMYKHEPGNCNCEEIFKKYYLKISKLERFGLFSQPPGLSIGDHYSRSQKNAGPRGILTNPKLASSVEPSLFQFPNFTSINDPYKEAYKIKQINDKYRESNIPHNQPFKHTDNKKTIVGSEYEHMKEYDNKSYNTRKADGSVKTKPRGFYTQPGKKGFANTTVGHLFGHIPYKGDPYDRPKEFDVKERAEHKSKILHPVKPFISTQQRNNLFSSNNGTYGDKGDEQPKNTKHTIDYRGMTHPARWRPGNPAKKGFNKTISKFPEYYEEGDPRQHKKKVPFARHDKTWKPNSKGTFARPTPPISNLVTNFSKMTSFRH</sequence>
<evidence type="ECO:0000256" key="5">
    <source>
        <dbReference type="ARBA" id="ARBA00035693"/>
    </source>
</evidence>
<proteinExistence type="inferred from homology"/>
<name>A0A0V0QNY1_PSEPJ</name>
<evidence type="ECO:0000256" key="6">
    <source>
        <dbReference type="SAM" id="MobiDB-lite"/>
    </source>
</evidence>
<protein>
    <recommendedName>
        <fullName evidence="5">Cilia-and flagella-associated protein 96</fullName>
    </recommendedName>
</protein>
<gene>
    <name evidence="7" type="ORF">PPERSA_04604</name>
</gene>
<dbReference type="OMA" id="QTFEKPW"/>
<dbReference type="EMBL" id="LDAU01000125">
    <property type="protein sequence ID" value="KRX03809.1"/>
    <property type="molecule type" value="Genomic_DNA"/>
</dbReference>
<reference evidence="7 8" key="1">
    <citation type="journal article" date="2015" name="Sci. Rep.">
        <title>Genome of the facultative scuticociliatosis pathogen Pseudocohnilembus persalinus provides insight into its virulence through horizontal gene transfer.</title>
        <authorList>
            <person name="Xiong J."/>
            <person name="Wang G."/>
            <person name="Cheng J."/>
            <person name="Tian M."/>
            <person name="Pan X."/>
            <person name="Warren A."/>
            <person name="Jiang C."/>
            <person name="Yuan D."/>
            <person name="Miao W."/>
        </authorList>
    </citation>
    <scope>NUCLEOTIDE SEQUENCE [LARGE SCALE GENOMIC DNA]</scope>
    <source>
        <strain evidence="7">36N120E</strain>
    </source>
</reference>
<evidence type="ECO:0000256" key="3">
    <source>
        <dbReference type="ARBA" id="ARBA00023212"/>
    </source>
</evidence>